<evidence type="ECO:0000256" key="13">
    <source>
        <dbReference type="SAM" id="MobiDB-lite"/>
    </source>
</evidence>
<comment type="subcellular location">
    <subcellularLocation>
        <location evidence="1 12">Nucleus</location>
    </subcellularLocation>
</comment>
<feature type="region of interest" description="Disordered" evidence="13">
    <location>
        <begin position="261"/>
        <end position="365"/>
    </location>
</feature>
<dbReference type="Pfam" id="PF00642">
    <property type="entry name" value="zf-CCCH"/>
    <property type="match status" value="1"/>
</dbReference>
<evidence type="ECO:0000256" key="4">
    <source>
        <dbReference type="ARBA" id="ARBA00022723"/>
    </source>
</evidence>
<feature type="compositionally biased region" description="Low complexity" evidence="13">
    <location>
        <begin position="298"/>
        <end position="307"/>
    </location>
</feature>
<dbReference type="OrthoDB" id="1914176at2759"/>
<feature type="domain" description="C3H1-type" evidence="14">
    <location>
        <begin position="123"/>
        <end position="150"/>
    </location>
</feature>
<dbReference type="Gene3D" id="4.10.1000.10">
    <property type="entry name" value="Zinc finger, CCCH-type"/>
    <property type="match status" value="1"/>
</dbReference>
<keyword evidence="5 12" id="KW-0677">Repeat</keyword>
<dbReference type="PROSITE" id="PS50103">
    <property type="entry name" value="ZF_C3H1"/>
    <property type="match status" value="5"/>
</dbReference>
<dbReference type="Proteomes" id="UP000031575">
    <property type="component" value="Unassembled WGS sequence"/>
</dbReference>
<evidence type="ECO:0000259" key="14">
    <source>
        <dbReference type="PROSITE" id="PS50103"/>
    </source>
</evidence>
<dbReference type="GO" id="GO:0008270">
    <property type="term" value="F:zinc ion binding"/>
    <property type="evidence" value="ECO:0007669"/>
    <property type="project" value="UniProtKB-KW"/>
</dbReference>
<feature type="domain" description="C3H1-type" evidence="14">
    <location>
        <begin position="62"/>
        <end position="90"/>
    </location>
</feature>
<evidence type="ECO:0000256" key="12">
    <source>
        <dbReference type="RuleBase" id="RU369008"/>
    </source>
</evidence>
<feature type="region of interest" description="Disordered" evidence="13">
    <location>
        <begin position="1"/>
        <end position="24"/>
    </location>
</feature>
<dbReference type="SMART" id="SM00356">
    <property type="entry name" value="ZnF_C3H1"/>
    <property type="match status" value="5"/>
</dbReference>
<dbReference type="SUPFAM" id="SSF90229">
    <property type="entry name" value="CCCH zinc finger"/>
    <property type="match status" value="3"/>
</dbReference>
<dbReference type="PANTHER" id="PTHR23102">
    <property type="entry name" value="CLEAVAGE AND POLYADENYLATION SPECIFICITY FACTOR SUBUNIT 4-RELATED"/>
    <property type="match status" value="1"/>
</dbReference>
<keyword evidence="9 12" id="KW-0539">Nucleus</keyword>
<evidence type="ECO:0000256" key="10">
    <source>
        <dbReference type="ARBA" id="ARBA00024826"/>
    </source>
</evidence>
<feature type="zinc finger region" description="C3H1-type" evidence="11">
    <location>
        <begin position="180"/>
        <end position="208"/>
    </location>
</feature>
<feature type="zinc finger region" description="C3H1-type" evidence="11">
    <location>
        <begin position="123"/>
        <end position="150"/>
    </location>
</feature>
<gene>
    <name evidence="15" type="ORF">SPBR_07504</name>
</gene>
<sequence>MAAAVQRPGASAAPNESPLNAATNSSGRLAAGMLVRGAGSAPSHYAFAFTPFLQTTYKHGLPADRPVCRAYSTAGSCPLGSRCPDRHLAPAAAAAAIAAGATYTPIGGSGSSQHHSGGRDQGGFNSLVCKHWLRGLCKKGEGCEFLHEYNLRKMPECNFFLRNGYCSNGDECLYLHIDPRSKLPPCPDYDNRGFCALGPTCPKKHVRRKAICPYFLAGFCPDGMRVCKEGAHPKWTSVAIVAPQVAAEKAAAEAAAAEAALRGETLDESGQPGSPYAGGDDYSMGGTNDHLQHDTDGHNQYQNQYQHQHQHQHYGGTDDASSIAGSDRTSRGDHRGGFRDRGRGGRWRGRGAGGRGFRGRGRGDH</sequence>
<keyword evidence="8 12" id="KW-0694">RNA-binding</keyword>
<evidence type="ECO:0000256" key="3">
    <source>
        <dbReference type="ARBA" id="ARBA00022664"/>
    </source>
</evidence>
<evidence type="ECO:0000256" key="6">
    <source>
        <dbReference type="ARBA" id="ARBA00022771"/>
    </source>
</evidence>
<keyword evidence="6 11" id="KW-0863">Zinc-finger</keyword>
<keyword evidence="7 11" id="KW-0862">Zinc</keyword>
<dbReference type="VEuPathDB" id="FungiDB:SPBR_07504"/>
<evidence type="ECO:0000256" key="1">
    <source>
        <dbReference type="ARBA" id="ARBA00004123"/>
    </source>
</evidence>
<dbReference type="GO" id="GO:0005634">
    <property type="term" value="C:nucleus"/>
    <property type="evidence" value="ECO:0007669"/>
    <property type="project" value="UniProtKB-SubCell"/>
</dbReference>
<evidence type="ECO:0000313" key="16">
    <source>
        <dbReference type="Proteomes" id="UP000031575"/>
    </source>
</evidence>
<dbReference type="EMBL" id="AWTV01000009">
    <property type="protein sequence ID" value="KIH89450.1"/>
    <property type="molecule type" value="Genomic_DNA"/>
</dbReference>
<dbReference type="GeneID" id="63680679"/>
<dbReference type="InterPro" id="IPR045348">
    <property type="entry name" value="CPSF4/Yth1"/>
</dbReference>
<comment type="function">
    <text evidence="10 12">Component of the cleavage factor I (CF I) involved in pre-mRNA 3'-end processing.</text>
</comment>
<evidence type="ECO:0000256" key="8">
    <source>
        <dbReference type="ARBA" id="ARBA00022884"/>
    </source>
</evidence>
<feature type="domain" description="C3H1-type" evidence="14">
    <location>
        <begin position="211"/>
        <end position="235"/>
    </location>
</feature>
<feature type="zinc finger region" description="C3H1-type" evidence="11">
    <location>
        <begin position="151"/>
        <end position="179"/>
    </location>
</feature>
<feature type="zinc finger region" description="C3H1-type" evidence="11">
    <location>
        <begin position="211"/>
        <end position="235"/>
    </location>
</feature>
<evidence type="ECO:0000256" key="9">
    <source>
        <dbReference type="ARBA" id="ARBA00023242"/>
    </source>
</evidence>
<dbReference type="Gene3D" id="6.10.250.3220">
    <property type="match status" value="1"/>
</dbReference>
<feature type="domain" description="C3H1-type" evidence="14">
    <location>
        <begin position="180"/>
        <end position="208"/>
    </location>
</feature>
<keyword evidence="16" id="KW-1185">Reference proteome</keyword>
<dbReference type="GO" id="GO:0003723">
    <property type="term" value="F:RNA binding"/>
    <property type="evidence" value="ECO:0007669"/>
    <property type="project" value="UniProtKB-UniRule"/>
</dbReference>
<dbReference type="FunFam" id="4.10.1000.10:FF:000012">
    <property type="entry name" value="cleavage and polyadenylation specificity factor subunit 4"/>
    <property type="match status" value="1"/>
</dbReference>
<evidence type="ECO:0000256" key="11">
    <source>
        <dbReference type="PROSITE-ProRule" id="PRU00723"/>
    </source>
</evidence>
<reference evidence="15 16" key="1">
    <citation type="journal article" date="2014" name="BMC Genomics">
        <title>Comparative genomics of the major fungal agents of human and animal Sporotrichosis: Sporothrix schenckii and Sporothrix brasiliensis.</title>
        <authorList>
            <person name="Teixeira M.M."/>
            <person name="de Almeida L.G."/>
            <person name="Kubitschek-Barreira P."/>
            <person name="Alves F.L."/>
            <person name="Kioshima E.S."/>
            <person name="Abadio A.K."/>
            <person name="Fernandes L."/>
            <person name="Derengowski L.S."/>
            <person name="Ferreira K.S."/>
            <person name="Souza R.C."/>
            <person name="Ruiz J.C."/>
            <person name="de Andrade N.C."/>
            <person name="Paes H.C."/>
            <person name="Nicola A.M."/>
            <person name="Albuquerque P."/>
            <person name="Gerber A.L."/>
            <person name="Martins V.P."/>
            <person name="Peconick L.D."/>
            <person name="Neto A.V."/>
            <person name="Chaucanez C.B."/>
            <person name="Silva P.A."/>
            <person name="Cunha O.L."/>
            <person name="de Oliveira F.F."/>
            <person name="dos Santos T.C."/>
            <person name="Barros A.L."/>
            <person name="Soares M.A."/>
            <person name="de Oliveira L.M."/>
            <person name="Marini M.M."/>
            <person name="Villalobos-Duno H."/>
            <person name="Cunha M.M."/>
            <person name="de Hoog S."/>
            <person name="da Silveira J.F."/>
            <person name="Henrissat B."/>
            <person name="Nino-Vega G.A."/>
            <person name="Cisalpino P.S."/>
            <person name="Mora-Montes H.M."/>
            <person name="Almeida S.R."/>
            <person name="Stajich J.E."/>
            <person name="Lopes-Bezerra L.M."/>
            <person name="Vasconcelos A.T."/>
            <person name="Felipe M.S."/>
        </authorList>
    </citation>
    <scope>NUCLEOTIDE SEQUENCE [LARGE SCALE GENOMIC DNA]</scope>
    <source>
        <strain evidence="15 16">5110</strain>
    </source>
</reference>
<evidence type="ECO:0000256" key="5">
    <source>
        <dbReference type="ARBA" id="ARBA00022737"/>
    </source>
</evidence>
<organism evidence="15 16">
    <name type="scientific">Sporothrix brasiliensis 5110</name>
    <dbReference type="NCBI Taxonomy" id="1398154"/>
    <lineage>
        <taxon>Eukaryota</taxon>
        <taxon>Fungi</taxon>
        <taxon>Dikarya</taxon>
        <taxon>Ascomycota</taxon>
        <taxon>Pezizomycotina</taxon>
        <taxon>Sordariomycetes</taxon>
        <taxon>Sordariomycetidae</taxon>
        <taxon>Ophiostomatales</taxon>
        <taxon>Ophiostomataceae</taxon>
        <taxon>Sporothrix</taxon>
    </lineage>
</organism>
<comment type="similarity">
    <text evidence="2 12">Belongs to the CPSF4/YTH1 family.</text>
</comment>
<dbReference type="InterPro" id="IPR000571">
    <property type="entry name" value="Znf_CCCH"/>
</dbReference>
<protein>
    <recommendedName>
        <fullName evidence="12">mRNA 3'-end-processing protein</fullName>
    </recommendedName>
</protein>
<keyword evidence="4 11" id="KW-0479">Metal-binding</keyword>
<accession>A0A0C2IRD5</accession>
<dbReference type="RefSeq" id="XP_040617460.1">
    <property type="nucleotide sequence ID" value="XM_040765758.1"/>
</dbReference>
<feature type="domain" description="C3H1-type" evidence="14">
    <location>
        <begin position="151"/>
        <end position="179"/>
    </location>
</feature>
<keyword evidence="3 12" id="KW-0507">mRNA processing</keyword>
<feature type="compositionally biased region" description="Basic and acidic residues" evidence="13">
    <location>
        <begin position="328"/>
        <end position="343"/>
    </location>
</feature>
<feature type="zinc finger region" description="C3H1-type" evidence="11">
    <location>
        <begin position="62"/>
        <end position="90"/>
    </location>
</feature>
<dbReference type="AlphaFoldDB" id="A0A0C2IRD5"/>
<comment type="caution">
    <text evidence="15">The sequence shown here is derived from an EMBL/GenBank/DDBJ whole genome shotgun (WGS) entry which is preliminary data.</text>
</comment>
<evidence type="ECO:0000256" key="7">
    <source>
        <dbReference type="ARBA" id="ARBA00022833"/>
    </source>
</evidence>
<dbReference type="InterPro" id="IPR036855">
    <property type="entry name" value="Znf_CCCH_sf"/>
</dbReference>
<name>A0A0C2IRD5_9PEZI</name>
<dbReference type="GO" id="GO:0031124">
    <property type="term" value="P:mRNA 3'-end processing"/>
    <property type="evidence" value="ECO:0007669"/>
    <property type="project" value="UniProtKB-UniRule"/>
</dbReference>
<dbReference type="HOGENOM" id="CLU_024513_1_0_1"/>
<dbReference type="PANTHER" id="PTHR23102:SF24">
    <property type="entry name" value="CLEAVAGE AND POLYADENYLATION SPECIFICITY FACTOR SUBUNIT 4"/>
    <property type="match status" value="1"/>
</dbReference>
<evidence type="ECO:0000313" key="15">
    <source>
        <dbReference type="EMBL" id="KIH89450.1"/>
    </source>
</evidence>
<proteinExistence type="inferred from homology"/>
<evidence type="ECO:0000256" key="2">
    <source>
        <dbReference type="ARBA" id="ARBA00008907"/>
    </source>
</evidence>